<evidence type="ECO:0000313" key="3">
    <source>
        <dbReference type="Proteomes" id="UP000612055"/>
    </source>
</evidence>
<organism evidence="2 3">
    <name type="scientific">Edaphochlamys debaryana</name>
    <dbReference type="NCBI Taxonomy" id="47281"/>
    <lineage>
        <taxon>Eukaryota</taxon>
        <taxon>Viridiplantae</taxon>
        <taxon>Chlorophyta</taxon>
        <taxon>core chlorophytes</taxon>
        <taxon>Chlorophyceae</taxon>
        <taxon>CS clade</taxon>
        <taxon>Chlamydomonadales</taxon>
        <taxon>Chlamydomonadales incertae sedis</taxon>
        <taxon>Edaphochlamys</taxon>
    </lineage>
</organism>
<dbReference type="Proteomes" id="UP000612055">
    <property type="component" value="Unassembled WGS sequence"/>
</dbReference>
<dbReference type="SUPFAM" id="SSF49503">
    <property type="entry name" value="Cupredoxins"/>
    <property type="match status" value="1"/>
</dbReference>
<dbReference type="Gene3D" id="2.60.40.420">
    <property type="entry name" value="Cupredoxins - blue copper proteins"/>
    <property type="match status" value="2"/>
</dbReference>
<sequence length="548" mass="58986">MAPPAHSLLRARPAPRLPLLSLLLVLAACASLPLALATAHPPPPPRAPVSHALPEIHVPIRPPLLTRYPRLRLLDNDTARILMEPSNIHLSLGGSTSLSLTAPRYSVEQVNDCELQAPAIILDTVCSFFSLEITNRLPFQSFSTCPAVPGVDAPAFTNGPENFEWTNIHTHGLRVDPGATSVENICEPDSPNAGFPPPPPTVQQYYCSANTSSEQICQLTGDNVLASARPLTGPHGALHYGIRQSPGATLRYTYPLEAHAPGVGWYHPHQHGSVGIQTPTSAAPLIIPESWLPNGLCDLYEPNGKNNKRECDRLIELLKRQPLEEAFIIQFYGIWFRNLTTAGDPDDDSLAFLGLSSGPDLASPLLYDNVGGTSVPKFSNPAGRDWVLVNGAFQPKIFLTEKTYTRWELLNTLTMKWLDVTFQKVSDNGTLTPAEGCHFWLLARDGVPLPKVPRRLVSRPPGASKSSPSFSDVILGPANRADVLVKCDKPGKYVLASGAGPFHTNPAACKATHCECFGDPPANGAATLSANNLYGGKELSAAVLAVVE</sequence>
<dbReference type="AlphaFoldDB" id="A0A836BUN1"/>
<comment type="caution">
    <text evidence="2">The sequence shown here is derived from an EMBL/GenBank/DDBJ whole genome shotgun (WGS) entry which is preliminary data.</text>
</comment>
<proteinExistence type="predicted"/>
<keyword evidence="3" id="KW-1185">Reference proteome</keyword>
<evidence type="ECO:0000313" key="2">
    <source>
        <dbReference type="EMBL" id="KAG2489580.1"/>
    </source>
</evidence>
<dbReference type="InterPro" id="IPR008972">
    <property type="entry name" value="Cupredoxin"/>
</dbReference>
<feature type="chain" id="PRO_5032709791" evidence="1">
    <location>
        <begin position="38"/>
        <end position="548"/>
    </location>
</feature>
<name>A0A836BUN1_9CHLO</name>
<reference evidence="2" key="1">
    <citation type="journal article" date="2020" name="bioRxiv">
        <title>Comparative genomics of Chlamydomonas.</title>
        <authorList>
            <person name="Craig R.J."/>
            <person name="Hasan A.R."/>
            <person name="Ness R.W."/>
            <person name="Keightley P.D."/>
        </authorList>
    </citation>
    <scope>NUCLEOTIDE SEQUENCE</scope>
    <source>
        <strain evidence="2">CCAP 11/70</strain>
    </source>
</reference>
<feature type="non-terminal residue" evidence="2">
    <location>
        <position position="1"/>
    </location>
</feature>
<evidence type="ECO:0000256" key="1">
    <source>
        <dbReference type="SAM" id="SignalP"/>
    </source>
</evidence>
<protein>
    <submittedName>
        <fullName evidence="2">Uncharacterized protein</fullName>
    </submittedName>
</protein>
<feature type="signal peptide" evidence="1">
    <location>
        <begin position="1"/>
        <end position="37"/>
    </location>
</feature>
<gene>
    <name evidence="2" type="ORF">HYH03_011862</name>
</gene>
<accession>A0A836BUN1</accession>
<keyword evidence="1" id="KW-0732">Signal</keyword>
<dbReference type="OrthoDB" id="531195at2759"/>
<dbReference type="EMBL" id="JAEHOE010000071">
    <property type="protein sequence ID" value="KAG2489580.1"/>
    <property type="molecule type" value="Genomic_DNA"/>
</dbReference>